<evidence type="ECO:0000256" key="6">
    <source>
        <dbReference type="ARBA" id="ARBA00023012"/>
    </source>
</evidence>
<gene>
    <name evidence="10" type="ORF">A3G49_02090</name>
</gene>
<dbReference type="InterPro" id="IPR036890">
    <property type="entry name" value="HATPase_C_sf"/>
</dbReference>
<keyword evidence="4" id="KW-0808">Transferase</keyword>
<evidence type="ECO:0000313" key="10">
    <source>
        <dbReference type="EMBL" id="OHA14394.1"/>
    </source>
</evidence>
<reference evidence="10 11" key="1">
    <citation type="journal article" date="2016" name="Nat. Commun.">
        <title>Thousands of microbial genomes shed light on interconnected biogeochemical processes in an aquifer system.</title>
        <authorList>
            <person name="Anantharaman K."/>
            <person name="Brown C.T."/>
            <person name="Hug L.A."/>
            <person name="Sharon I."/>
            <person name="Castelle C.J."/>
            <person name="Probst A.J."/>
            <person name="Thomas B.C."/>
            <person name="Singh A."/>
            <person name="Wilkins M.J."/>
            <person name="Karaoz U."/>
            <person name="Brodie E.L."/>
            <person name="Williams K.H."/>
            <person name="Hubbard S.S."/>
            <person name="Banfield J.F."/>
        </authorList>
    </citation>
    <scope>NUCLEOTIDE SEQUENCE [LARGE SCALE GENOMIC DNA]</scope>
</reference>
<dbReference type="Proteomes" id="UP000177171">
    <property type="component" value="Unassembled WGS sequence"/>
</dbReference>
<evidence type="ECO:0000259" key="9">
    <source>
        <dbReference type="PROSITE" id="PS50109"/>
    </source>
</evidence>
<dbReference type="InterPro" id="IPR004358">
    <property type="entry name" value="Sig_transdc_His_kin-like_C"/>
</dbReference>
<keyword evidence="5" id="KW-0418">Kinase</keyword>
<dbReference type="InterPro" id="IPR036097">
    <property type="entry name" value="HisK_dim/P_sf"/>
</dbReference>
<dbReference type="PROSITE" id="PS50109">
    <property type="entry name" value="HIS_KIN"/>
    <property type="match status" value="1"/>
</dbReference>
<feature type="transmembrane region" description="Helical" evidence="8">
    <location>
        <begin position="270"/>
        <end position="288"/>
    </location>
</feature>
<keyword evidence="8" id="KW-1133">Transmembrane helix</keyword>
<dbReference type="PRINTS" id="PR00344">
    <property type="entry name" value="BCTRLSENSOR"/>
</dbReference>
<dbReference type="PANTHER" id="PTHR43711">
    <property type="entry name" value="TWO-COMPONENT HISTIDINE KINASE"/>
    <property type="match status" value="1"/>
</dbReference>
<evidence type="ECO:0000313" key="11">
    <source>
        <dbReference type="Proteomes" id="UP000177171"/>
    </source>
</evidence>
<evidence type="ECO:0000256" key="4">
    <source>
        <dbReference type="ARBA" id="ARBA00022679"/>
    </source>
</evidence>
<dbReference type="Pfam" id="PF00512">
    <property type="entry name" value="HisKA"/>
    <property type="match status" value="1"/>
</dbReference>
<name>A0A1G2LSB8_9BACT</name>
<keyword evidence="8" id="KW-0812">Transmembrane</keyword>
<dbReference type="InterPro" id="IPR003661">
    <property type="entry name" value="HisK_dim/P_dom"/>
</dbReference>
<accession>A0A1G2LSB8</accession>
<keyword evidence="7" id="KW-0175">Coiled coil</keyword>
<dbReference type="SUPFAM" id="SSF55874">
    <property type="entry name" value="ATPase domain of HSP90 chaperone/DNA topoisomerase II/histidine kinase"/>
    <property type="match status" value="1"/>
</dbReference>
<dbReference type="InterPro" id="IPR003594">
    <property type="entry name" value="HATPase_dom"/>
</dbReference>
<evidence type="ECO:0000256" key="2">
    <source>
        <dbReference type="ARBA" id="ARBA00012438"/>
    </source>
</evidence>
<feature type="transmembrane region" description="Helical" evidence="8">
    <location>
        <begin position="153"/>
        <end position="173"/>
    </location>
</feature>
<evidence type="ECO:0000256" key="5">
    <source>
        <dbReference type="ARBA" id="ARBA00022777"/>
    </source>
</evidence>
<feature type="transmembrane region" description="Helical" evidence="8">
    <location>
        <begin position="49"/>
        <end position="71"/>
    </location>
</feature>
<feature type="transmembrane region" description="Helical" evidence="8">
    <location>
        <begin position="114"/>
        <end position="133"/>
    </location>
</feature>
<organism evidence="10 11">
    <name type="scientific">Candidatus Sungbacteria bacterium RIFCSPLOWO2_12_FULL_41_11</name>
    <dbReference type="NCBI Taxonomy" id="1802286"/>
    <lineage>
        <taxon>Bacteria</taxon>
        <taxon>Candidatus Sungiibacteriota</taxon>
    </lineage>
</organism>
<dbReference type="EMBL" id="MHQY01000008">
    <property type="protein sequence ID" value="OHA14394.1"/>
    <property type="molecule type" value="Genomic_DNA"/>
</dbReference>
<sequence length="551" mass="62908">MNKQGGFDTPPFYIIMNSMNDYRIVILATVVFIVAWLSIISYRKTRDRIAFSAFAGSIAFWALSLTFFYFAENGPFLDFWGRLVYISGGFIAFLFLRFALLFSGKKLQTISSMLLALPWAFLAYLYFFTPFLIKKILLFGLVKGFAYGPWHLLFDLYFGSYFILGFIVLARAFRAEDDRNKKLQFVFIITGTLIGLILSASTNIIMPWFNRFELLWAGPIGVAIWAGILTYGIMRHHLLNIRVIATEIFASIMWIFLFVNVFIFSSIKELLFNISVFIVTLLSGIFLIRSVVGEVEQKEELERLSNSLSHANEELKRLDETKSEFISIASHQLRSPLTAVKGYISILLEGTFGRLTAGQIEALHKIFVSTEHLIKLIDDLLNLSQIESGRMNYEFKKINLLYLVKEVIGEQELNIEKKNLRIIITEPSFAIPPIFADYDKIRQIILNLIDNAIRYTDKGGAEIRFYKKEVGGKKYLGMIVEDSGRGIDKEDIGHLFVKFVRAERTRKLYTEGSGLGLYVAKKIIDDHEGRIYVESEGVGKGSSFFVELPIA</sequence>
<dbReference type="Pfam" id="PF02518">
    <property type="entry name" value="HATPase_c"/>
    <property type="match status" value="1"/>
</dbReference>
<dbReference type="InterPro" id="IPR050736">
    <property type="entry name" value="Sensor_HK_Regulatory"/>
</dbReference>
<feature type="transmembrane region" description="Helical" evidence="8">
    <location>
        <begin position="215"/>
        <end position="234"/>
    </location>
</feature>
<dbReference type="SMART" id="SM00388">
    <property type="entry name" value="HisKA"/>
    <property type="match status" value="1"/>
</dbReference>
<comment type="caution">
    <text evidence="10">The sequence shown here is derived from an EMBL/GenBank/DDBJ whole genome shotgun (WGS) entry which is preliminary data.</text>
</comment>
<evidence type="ECO:0000256" key="3">
    <source>
        <dbReference type="ARBA" id="ARBA00022553"/>
    </source>
</evidence>
<feature type="transmembrane region" description="Helical" evidence="8">
    <location>
        <begin position="22"/>
        <end position="42"/>
    </location>
</feature>
<dbReference type="Pfam" id="PF16927">
    <property type="entry name" value="HisKA_7TM"/>
    <property type="match status" value="1"/>
</dbReference>
<dbReference type="FunFam" id="3.30.565.10:FF:000006">
    <property type="entry name" value="Sensor histidine kinase WalK"/>
    <property type="match status" value="1"/>
</dbReference>
<feature type="domain" description="Histidine kinase" evidence="9">
    <location>
        <begin position="328"/>
        <end position="551"/>
    </location>
</feature>
<dbReference type="EC" id="2.7.13.3" evidence="2"/>
<dbReference type="InterPro" id="IPR005467">
    <property type="entry name" value="His_kinase_dom"/>
</dbReference>
<keyword evidence="8" id="KW-0472">Membrane</keyword>
<dbReference type="Gene3D" id="1.10.287.130">
    <property type="match status" value="1"/>
</dbReference>
<feature type="transmembrane region" description="Helical" evidence="8">
    <location>
        <begin position="83"/>
        <end position="102"/>
    </location>
</feature>
<dbReference type="SUPFAM" id="SSF47384">
    <property type="entry name" value="Homodimeric domain of signal transducing histidine kinase"/>
    <property type="match status" value="1"/>
</dbReference>
<dbReference type="SMART" id="SM00387">
    <property type="entry name" value="HATPase_c"/>
    <property type="match status" value="1"/>
</dbReference>
<dbReference type="PANTHER" id="PTHR43711:SF31">
    <property type="entry name" value="HISTIDINE KINASE"/>
    <property type="match status" value="1"/>
</dbReference>
<feature type="transmembrane region" description="Helical" evidence="8">
    <location>
        <begin position="241"/>
        <end position="264"/>
    </location>
</feature>
<evidence type="ECO:0000256" key="8">
    <source>
        <dbReference type="SAM" id="Phobius"/>
    </source>
</evidence>
<dbReference type="InterPro" id="IPR031621">
    <property type="entry name" value="HisKA_7TM"/>
</dbReference>
<feature type="transmembrane region" description="Helical" evidence="8">
    <location>
        <begin position="185"/>
        <end position="209"/>
    </location>
</feature>
<keyword evidence="3" id="KW-0597">Phosphoprotein</keyword>
<dbReference type="Gene3D" id="3.30.565.10">
    <property type="entry name" value="Histidine kinase-like ATPase, C-terminal domain"/>
    <property type="match status" value="1"/>
</dbReference>
<proteinExistence type="predicted"/>
<dbReference type="CDD" id="cd00082">
    <property type="entry name" value="HisKA"/>
    <property type="match status" value="1"/>
</dbReference>
<comment type="catalytic activity">
    <reaction evidence="1">
        <text>ATP + protein L-histidine = ADP + protein N-phospho-L-histidine.</text>
        <dbReference type="EC" id="2.7.13.3"/>
    </reaction>
</comment>
<keyword evidence="6" id="KW-0902">Two-component regulatory system</keyword>
<feature type="coiled-coil region" evidence="7">
    <location>
        <begin position="294"/>
        <end position="321"/>
    </location>
</feature>
<evidence type="ECO:0000256" key="7">
    <source>
        <dbReference type="SAM" id="Coils"/>
    </source>
</evidence>
<protein>
    <recommendedName>
        <fullName evidence="2">histidine kinase</fullName>
        <ecNumber evidence="2">2.7.13.3</ecNumber>
    </recommendedName>
</protein>
<dbReference type="GO" id="GO:0000155">
    <property type="term" value="F:phosphorelay sensor kinase activity"/>
    <property type="evidence" value="ECO:0007669"/>
    <property type="project" value="InterPro"/>
</dbReference>
<evidence type="ECO:0000256" key="1">
    <source>
        <dbReference type="ARBA" id="ARBA00000085"/>
    </source>
</evidence>
<dbReference type="AlphaFoldDB" id="A0A1G2LSB8"/>